<reference evidence="5" key="1">
    <citation type="submission" date="2025-08" db="UniProtKB">
        <authorList>
            <consortium name="Ensembl"/>
        </authorList>
    </citation>
    <scope>IDENTIFICATION</scope>
</reference>
<protein>
    <submittedName>
        <fullName evidence="5">N-acetylated alpha-linked acidic dipeptidase like 1</fullName>
    </submittedName>
</protein>
<name>S4RA49_PETMA</name>
<dbReference type="STRING" id="7757.ENSPMAP00000002080"/>
<dbReference type="Gene3D" id="3.40.630.10">
    <property type="entry name" value="Zn peptidases"/>
    <property type="match status" value="1"/>
</dbReference>
<dbReference type="GeneTree" id="ENSGT01030000234598"/>
<dbReference type="SUPFAM" id="SSF47672">
    <property type="entry name" value="Transferrin receptor-like dimerisation domain"/>
    <property type="match status" value="1"/>
</dbReference>
<evidence type="ECO:0000256" key="1">
    <source>
        <dbReference type="ARBA" id="ARBA00005634"/>
    </source>
</evidence>
<reference evidence="5" key="2">
    <citation type="submission" date="2025-09" db="UniProtKB">
        <authorList>
            <consortium name="Ensembl"/>
        </authorList>
    </citation>
    <scope>IDENTIFICATION</scope>
</reference>
<dbReference type="InterPro" id="IPR007365">
    <property type="entry name" value="TFR-like_dimer_dom"/>
</dbReference>
<dbReference type="GO" id="GO:0004180">
    <property type="term" value="F:carboxypeptidase activity"/>
    <property type="evidence" value="ECO:0007669"/>
    <property type="project" value="TreeGrafter"/>
</dbReference>
<dbReference type="InterPro" id="IPR039373">
    <property type="entry name" value="Peptidase_M28B"/>
</dbReference>
<dbReference type="OMA" id="HVATIWD"/>
<organism evidence="5">
    <name type="scientific">Petromyzon marinus</name>
    <name type="common">Sea lamprey</name>
    <dbReference type="NCBI Taxonomy" id="7757"/>
    <lineage>
        <taxon>Eukaryota</taxon>
        <taxon>Metazoa</taxon>
        <taxon>Chordata</taxon>
        <taxon>Craniata</taxon>
        <taxon>Vertebrata</taxon>
        <taxon>Cyclostomata</taxon>
        <taxon>Hyperoartia</taxon>
        <taxon>Petromyzontiformes</taxon>
        <taxon>Petromyzontidae</taxon>
        <taxon>Petromyzon</taxon>
    </lineage>
</organism>
<dbReference type="FunFam" id="3.40.630.10:FF:000101">
    <property type="entry name" value="N-acetylated alpha-linked acidic dipeptidase like 1"/>
    <property type="match status" value="1"/>
</dbReference>
<dbReference type="Ensembl" id="ENSPMAT00000002090.1">
    <property type="protein sequence ID" value="ENSPMAP00000002080.1"/>
    <property type="gene ID" value="ENSPMAG00000001891.1"/>
</dbReference>
<dbReference type="InterPro" id="IPR007484">
    <property type="entry name" value="Peptidase_M28"/>
</dbReference>
<feature type="region of interest" description="Disordered" evidence="2">
    <location>
        <begin position="90"/>
        <end position="109"/>
    </location>
</feature>
<feature type="domain" description="Transferrin receptor-like dimerisation" evidence="3">
    <location>
        <begin position="288"/>
        <end position="373"/>
    </location>
</feature>
<evidence type="ECO:0000256" key="2">
    <source>
        <dbReference type="SAM" id="MobiDB-lite"/>
    </source>
</evidence>
<dbReference type="PANTHER" id="PTHR10404:SF74">
    <property type="entry name" value="AMINOPEPTIDASE NAALADL1-LIKE"/>
    <property type="match status" value="1"/>
</dbReference>
<dbReference type="AlphaFoldDB" id="S4RA49"/>
<feature type="domain" description="Peptidase M28" evidence="4">
    <location>
        <begin position="4"/>
        <end position="187"/>
    </location>
</feature>
<evidence type="ECO:0000259" key="4">
    <source>
        <dbReference type="Pfam" id="PF04389"/>
    </source>
</evidence>
<dbReference type="PANTHER" id="PTHR10404">
    <property type="entry name" value="N-ACETYLATED-ALPHA-LINKED ACIDIC DIPEPTIDASE"/>
    <property type="match status" value="1"/>
</dbReference>
<dbReference type="InterPro" id="IPR036757">
    <property type="entry name" value="TFR-like_dimer_dom_sf"/>
</dbReference>
<evidence type="ECO:0000313" key="5">
    <source>
        <dbReference type="Ensembl" id="ENSPMAP00000002080.1"/>
    </source>
</evidence>
<dbReference type="Pfam" id="PF04253">
    <property type="entry name" value="TFR_dimer"/>
    <property type="match status" value="1"/>
</dbReference>
<sequence>SWVHGAIDPSSGISVMLEITRALGSIVKEGQWRPKRSIVFCSWGAEEFGLIGSVEWAEEYYKTLMERAVGYINVDISVFANATLRVRGTPPMQRVRHSSPPQVKHPDLSGSHKSVYDVWLSHYNRTSPSLGVIPKLLEIGDGSDYGPFIHYLGVPCIDFSYTYDSSKSKARIYPAYHTGYDTFDYASTFIDPGFTSHQAVARTAAYTLLRLADSLLLPYNGMDYVETLLAMHATLASNHGQLLDAQGISLGWYTCVARASITPSGVCRLHIGGGAIDEHVVGVPRQYNRPMKVRAINDQLMLLERAFTDPVAFPDKLYYRHVVWTPRSSAVEAFPGVVDAVGDILAGSGSWDRVRQHLAAATYAVQSAASTLRSAA</sequence>
<dbReference type="HOGENOM" id="CLU_005688_0_1_1"/>
<accession>S4RA49</accession>
<comment type="similarity">
    <text evidence="1">Belongs to the peptidase M28 family. M28B subfamily.</text>
</comment>
<evidence type="ECO:0000259" key="3">
    <source>
        <dbReference type="Pfam" id="PF04253"/>
    </source>
</evidence>
<proteinExistence type="inferred from homology"/>
<dbReference type="SUPFAM" id="SSF53187">
    <property type="entry name" value="Zn-dependent exopeptidases"/>
    <property type="match status" value="1"/>
</dbReference>
<dbReference type="Pfam" id="PF04389">
    <property type="entry name" value="Peptidase_M28"/>
    <property type="match status" value="1"/>
</dbReference>
<dbReference type="Gene3D" id="1.20.930.40">
    <property type="entry name" value="Transferrin receptor-like, dimerisation domain"/>
    <property type="match status" value="1"/>
</dbReference>